<organism evidence="2 3">
    <name type="scientific">Penicillium brevicompactum</name>
    <dbReference type="NCBI Taxonomy" id="5074"/>
    <lineage>
        <taxon>Eukaryota</taxon>
        <taxon>Fungi</taxon>
        <taxon>Dikarya</taxon>
        <taxon>Ascomycota</taxon>
        <taxon>Pezizomycotina</taxon>
        <taxon>Eurotiomycetes</taxon>
        <taxon>Eurotiomycetidae</taxon>
        <taxon>Eurotiales</taxon>
        <taxon>Aspergillaceae</taxon>
        <taxon>Penicillium</taxon>
    </lineage>
</organism>
<comment type="caution">
    <text evidence="2">The sequence shown here is derived from an EMBL/GenBank/DDBJ whole genome shotgun (WGS) entry which is preliminary data.</text>
</comment>
<dbReference type="EMBL" id="JAPZBR010000005">
    <property type="protein sequence ID" value="KAJ5353813.1"/>
    <property type="molecule type" value="Genomic_DNA"/>
</dbReference>
<name>A0A9W9UQH8_PENBR</name>
<reference evidence="2" key="1">
    <citation type="submission" date="2022-12" db="EMBL/GenBank/DDBJ databases">
        <authorList>
            <person name="Petersen C."/>
        </authorList>
    </citation>
    <scope>NUCLEOTIDE SEQUENCE</scope>
    <source>
        <strain evidence="2">IBT 35675</strain>
    </source>
</reference>
<reference evidence="2" key="2">
    <citation type="journal article" date="2023" name="IMA Fungus">
        <title>Comparative genomic study of the Penicillium genus elucidates a diverse pangenome and 15 lateral gene transfer events.</title>
        <authorList>
            <person name="Petersen C."/>
            <person name="Sorensen T."/>
            <person name="Nielsen M.R."/>
            <person name="Sondergaard T.E."/>
            <person name="Sorensen J.L."/>
            <person name="Fitzpatrick D.A."/>
            <person name="Frisvad J.C."/>
            <person name="Nielsen K.L."/>
        </authorList>
    </citation>
    <scope>NUCLEOTIDE SEQUENCE</scope>
    <source>
        <strain evidence="2">IBT 35675</strain>
    </source>
</reference>
<keyword evidence="3" id="KW-1185">Reference proteome</keyword>
<gene>
    <name evidence="2" type="ORF">N7541_006377</name>
</gene>
<evidence type="ECO:0000313" key="2">
    <source>
        <dbReference type="EMBL" id="KAJ5353813.1"/>
    </source>
</evidence>
<dbReference type="Proteomes" id="UP001148299">
    <property type="component" value="Unassembled WGS sequence"/>
</dbReference>
<accession>A0A9W9UQH8</accession>
<feature type="region of interest" description="Disordered" evidence="1">
    <location>
        <begin position="1"/>
        <end position="75"/>
    </location>
</feature>
<evidence type="ECO:0000256" key="1">
    <source>
        <dbReference type="SAM" id="MobiDB-lite"/>
    </source>
</evidence>
<feature type="region of interest" description="Disordered" evidence="1">
    <location>
        <begin position="103"/>
        <end position="148"/>
    </location>
</feature>
<sequence>MAPPDPIPGPSATGPRGRRRRHYGPGQQQIRADRRRARQARVRAEMAAEQAARASAAQSANQQATRQVQGAGNAAAARPPAAATLAAAVADSNPFDAVVAATADQPAPGGQPTLADLLRRPGLGEGQGPALGSTSGGSLPASDPLPQRVIPERPGFEIRFVEGIPYWFPSPESAGGGPTIGLSLHALAAQVEGEFHVSNEELAATDLENMTLMLAAGRSYTEPHLWMAMMTAKDRWKVSAGPFRYTTSLLHSFPLLSSLSTHNLFFE</sequence>
<dbReference type="AlphaFoldDB" id="A0A9W9UQH8"/>
<protein>
    <submittedName>
        <fullName evidence="2">Uncharacterized protein</fullName>
    </submittedName>
</protein>
<evidence type="ECO:0000313" key="3">
    <source>
        <dbReference type="Proteomes" id="UP001148299"/>
    </source>
</evidence>
<feature type="compositionally biased region" description="Low complexity" evidence="1">
    <location>
        <begin position="45"/>
        <end position="75"/>
    </location>
</feature>
<proteinExistence type="predicted"/>